<dbReference type="EMBL" id="JAEHOD010000023">
    <property type="protein sequence ID" value="KAG2447112.1"/>
    <property type="molecule type" value="Genomic_DNA"/>
</dbReference>
<proteinExistence type="predicted"/>
<feature type="signal peptide" evidence="2">
    <location>
        <begin position="1"/>
        <end position="26"/>
    </location>
</feature>
<sequence length="300" mass="31630">MGSSNAVALLAAGLLLLLLGAAPSAATSGGREQSRYPPPRGGGKYVRRPPGNSSGKGDSHEPSAQPVDPTISVVGVDVLSPEDVQQYRQAHITYWRTVLSKPADASPVNPSPPKPLPNFACPKATESTYADYGRAQNGKGSKGKASRAPDTYLITGSIFGPNTTFPIRRSCTLPPGRRVILNIYNDFEWYSPPLDYSLSGLVPAGVRLSPASISSLAQASSAVNASACVFITINGTQVPDIASFYQVSPFVSDMDIAPGFYQLLRDVLGVNLNGTAAGRLYRNGIRRTGTWAASYPGCGR</sequence>
<evidence type="ECO:0000256" key="1">
    <source>
        <dbReference type="SAM" id="MobiDB-lite"/>
    </source>
</evidence>
<evidence type="ECO:0000313" key="3">
    <source>
        <dbReference type="EMBL" id="KAG2447112.1"/>
    </source>
</evidence>
<gene>
    <name evidence="3" type="ORF">HYH02_007860</name>
</gene>
<evidence type="ECO:0000256" key="2">
    <source>
        <dbReference type="SAM" id="SignalP"/>
    </source>
</evidence>
<accession>A0A836B474</accession>
<protein>
    <submittedName>
        <fullName evidence="3">Uncharacterized protein</fullName>
    </submittedName>
</protein>
<dbReference type="OrthoDB" id="548826at2759"/>
<dbReference type="AlphaFoldDB" id="A0A836B474"/>
<feature type="chain" id="PRO_5032621451" evidence="2">
    <location>
        <begin position="27"/>
        <end position="300"/>
    </location>
</feature>
<name>A0A836B474_9CHLO</name>
<evidence type="ECO:0000313" key="4">
    <source>
        <dbReference type="Proteomes" id="UP000613740"/>
    </source>
</evidence>
<organism evidence="3 4">
    <name type="scientific">Chlamydomonas schloesseri</name>
    <dbReference type="NCBI Taxonomy" id="2026947"/>
    <lineage>
        <taxon>Eukaryota</taxon>
        <taxon>Viridiplantae</taxon>
        <taxon>Chlorophyta</taxon>
        <taxon>core chlorophytes</taxon>
        <taxon>Chlorophyceae</taxon>
        <taxon>CS clade</taxon>
        <taxon>Chlamydomonadales</taxon>
        <taxon>Chlamydomonadaceae</taxon>
        <taxon>Chlamydomonas</taxon>
    </lineage>
</organism>
<feature type="region of interest" description="Disordered" evidence="1">
    <location>
        <begin position="25"/>
        <end position="68"/>
    </location>
</feature>
<keyword evidence="4" id="KW-1185">Reference proteome</keyword>
<reference evidence="3" key="1">
    <citation type="journal article" date="2020" name="bioRxiv">
        <title>Comparative genomics of Chlamydomonas.</title>
        <authorList>
            <person name="Craig R.J."/>
            <person name="Hasan A.R."/>
            <person name="Ness R.W."/>
            <person name="Keightley P.D."/>
        </authorList>
    </citation>
    <scope>NUCLEOTIDE SEQUENCE</scope>
    <source>
        <strain evidence="3">CCAP 11/173</strain>
    </source>
</reference>
<keyword evidence="2" id="KW-0732">Signal</keyword>
<comment type="caution">
    <text evidence="3">The sequence shown here is derived from an EMBL/GenBank/DDBJ whole genome shotgun (WGS) entry which is preliminary data.</text>
</comment>
<dbReference type="Proteomes" id="UP000613740">
    <property type="component" value="Unassembled WGS sequence"/>
</dbReference>